<keyword evidence="2" id="KW-1185">Reference proteome</keyword>
<dbReference type="InterPro" id="IPR013402">
    <property type="entry name" value="CHP02569"/>
</dbReference>
<name>A0A7K1FLA4_9ACTN</name>
<dbReference type="RefSeq" id="WP_322097617.1">
    <property type="nucleotide sequence ID" value="NZ_WLYK01000001.1"/>
</dbReference>
<organism evidence="1 2">
    <name type="scientific">Nakamurella alba</name>
    <dbReference type="NCBI Taxonomy" id="2665158"/>
    <lineage>
        <taxon>Bacteria</taxon>
        <taxon>Bacillati</taxon>
        <taxon>Actinomycetota</taxon>
        <taxon>Actinomycetes</taxon>
        <taxon>Nakamurellales</taxon>
        <taxon>Nakamurellaceae</taxon>
        <taxon>Nakamurella</taxon>
    </lineage>
</organism>
<dbReference type="InterPro" id="IPR011009">
    <property type="entry name" value="Kinase-like_dom_sf"/>
</dbReference>
<dbReference type="AlphaFoldDB" id="A0A7K1FLA4"/>
<dbReference type="Proteomes" id="UP000460221">
    <property type="component" value="Unassembled WGS sequence"/>
</dbReference>
<dbReference type="NCBIfam" id="TIGR02569">
    <property type="entry name" value="TIGR02569_actnb"/>
    <property type="match status" value="1"/>
</dbReference>
<comment type="caution">
    <text evidence="1">The sequence shown here is derived from an EMBL/GenBank/DDBJ whole genome shotgun (WGS) entry which is preliminary data.</text>
</comment>
<protein>
    <submittedName>
        <fullName evidence="1">TIGR02569 family protein</fullName>
    </submittedName>
</protein>
<dbReference type="SUPFAM" id="SSF56112">
    <property type="entry name" value="Protein kinase-like (PK-like)"/>
    <property type="match status" value="1"/>
</dbReference>
<gene>
    <name evidence="1" type="ORF">GIS00_06870</name>
</gene>
<dbReference type="EMBL" id="WLYK01000001">
    <property type="protein sequence ID" value="MTD13664.1"/>
    <property type="molecule type" value="Genomic_DNA"/>
</dbReference>
<proteinExistence type="predicted"/>
<accession>A0A7K1FLA4</accession>
<sequence length="269" mass="29144">MPAVPAHVVAAFGAVVGTVDPEPVEVGRGHGFRVGDVVFTKVENTAESSWLAGTLEQLRVSTIRIARPVRASDGRWVVAGWSAQRVVSGRPEPRYGEIVSASLELHEALAAVPEPRFLRQRTDLESAAERLAWGDAGRFAVELPAGHGARLFDDLAAGRHEVDLRPQVVHGDMFGNVLFAGSAPPAVVDIAPFWRPASWAAAVIVVDALSWGDASTELLGEWEHLPEWPQMVRRALLYRLAVSLLHPRTTPASLVQILSAVEVIRPHLD</sequence>
<evidence type="ECO:0000313" key="2">
    <source>
        <dbReference type="Proteomes" id="UP000460221"/>
    </source>
</evidence>
<evidence type="ECO:0000313" key="1">
    <source>
        <dbReference type="EMBL" id="MTD13664.1"/>
    </source>
</evidence>
<reference evidence="1 2" key="1">
    <citation type="submission" date="2019-11" db="EMBL/GenBank/DDBJ databases">
        <authorList>
            <person name="Jiang L.-Q."/>
        </authorList>
    </citation>
    <scope>NUCLEOTIDE SEQUENCE [LARGE SCALE GENOMIC DNA]</scope>
    <source>
        <strain evidence="1 2">YIM 132087</strain>
    </source>
</reference>